<dbReference type="Proteomes" id="UP001652700">
    <property type="component" value="Unplaced"/>
</dbReference>
<feature type="region of interest" description="Disordered" evidence="1">
    <location>
        <begin position="975"/>
        <end position="1011"/>
    </location>
</feature>
<feature type="compositionally biased region" description="Low complexity" evidence="1">
    <location>
        <begin position="1049"/>
        <end position="1068"/>
    </location>
</feature>
<feature type="compositionally biased region" description="Low complexity" evidence="1">
    <location>
        <begin position="530"/>
        <end position="540"/>
    </location>
</feature>
<dbReference type="Gene3D" id="1.25.10.10">
    <property type="entry name" value="Leucine-rich Repeat Variant"/>
    <property type="match status" value="2"/>
</dbReference>
<feature type="region of interest" description="Disordered" evidence="1">
    <location>
        <begin position="292"/>
        <end position="332"/>
    </location>
</feature>
<dbReference type="SUPFAM" id="SSF48371">
    <property type="entry name" value="ARM repeat"/>
    <property type="match status" value="2"/>
</dbReference>
<dbReference type="GeneID" id="114341755"/>
<feature type="region of interest" description="Disordered" evidence="1">
    <location>
        <begin position="1042"/>
        <end position="1071"/>
    </location>
</feature>
<reference evidence="2" key="1">
    <citation type="submission" date="2025-05" db="UniProtKB">
        <authorList>
            <consortium name="EnsemblMetazoa"/>
        </authorList>
    </citation>
    <scope>IDENTIFICATION</scope>
</reference>
<evidence type="ECO:0000256" key="1">
    <source>
        <dbReference type="SAM" id="MobiDB-lite"/>
    </source>
</evidence>
<dbReference type="InterPro" id="IPR016024">
    <property type="entry name" value="ARM-type_fold"/>
</dbReference>
<evidence type="ECO:0008006" key="4">
    <source>
        <dbReference type="Google" id="ProtNLM"/>
    </source>
</evidence>
<dbReference type="EnsemblMetazoa" id="XM_050652139.1">
    <property type="protein sequence ID" value="XP_050508096.1"/>
    <property type="gene ID" value="LOC114341755"/>
</dbReference>
<feature type="compositionally biased region" description="Polar residues" evidence="1">
    <location>
        <begin position="552"/>
        <end position="562"/>
    </location>
</feature>
<feature type="region of interest" description="Disordered" evidence="1">
    <location>
        <begin position="890"/>
        <end position="911"/>
    </location>
</feature>
<dbReference type="RefSeq" id="XP_050508096.1">
    <property type="nucleotide sequence ID" value="XM_050652139.1"/>
</dbReference>
<feature type="region of interest" description="Disordered" evidence="1">
    <location>
        <begin position="526"/>
        <end position="589"/>
    </location>
</feature>
<organism evidence="2 3">
    <name type="scientific">Diabrotica virgifera virgifera</name>
    <name type="common">western corn rootworm</name>
    <dbReference type="NCBI Taxonomy" id="50390"/>
    <lineage>
        <taxon>Eukaryota</taxon>
        <taxon>Metazoa</taxon>
        <taxon>Ecdysozoa</taxon>
        <taxon>Arthropoda</taxon>
        <taxon>Hexapoda</taxon>
        <taxon>Insecta</taxon>
        <taxon>Pterygota</taxon>
        <taxon>Neoptera</taxon>
        <taxon>Endopterygota</taxon>
        <taxon>Coleoptera</taxon>
        <taxon>Polyphaga</taxon>
        <taxon>Cucujiformia</taxon>
        <taxon>Chrysomeloidea</taxon>
        <taxon>Chrysomelidae</taxon>
        <taxon>Galerucinae</taxon>
        <taxon>Diabroticina</taxon>
        <taxon>Diabroticites</taxon>
        <taxon>Diabrotica</taxon>
    </lineage>
</organism>
<feature type="compositionally biased region" description="Low complexity" evidence="1">
    <location>
        <begin position="890"/>
        <end position="904"/>
    </location>
</feature>
<evidence type="ECO:0000313" key="3">
    <source>
        <dbReference type="Proteomes" id="UP001652700"/>
    </source>
</evidence>
<proteinExistence type="predicted"/>
<feature type="compositionally biased region" description="Polar residues" evidence="1">
    <location>
        <begin position="575"/>
        <end position="586"/>
    </location>
</feature>
<keyword evidence="3" id="KW-1185">Reference proteome</keyword>
<name>A0ABM5KD26_DIAVI</name>
<sequence>MLEYQSSQNHEEFVEKNPVVLPQNDGKLSLTKLWETIVRTNRLPDGISETFLYEEVRDKLRDPEKEVRQHALRVLMDLIKVTQPSNLDIRMQDLVPEILKILGHSAPSLRKSALDSLKKYLKVSKNYNYLMRELLNSPDHLTNAAPFLINRETDDLTVILVIEQLWKELEDPTVNQEIPAKSLARLRYNLGDDRFKHLIGLLRYRKLQEICEIYGLPMDYSDGEAAHNDKELWSSDEMIEDRVILETEITLKTGPAITMKIHEESRPSSSISNSAEIEENSIGVVKILPDDSESDYEEARKTPRTPRKVRFGGESVKLRTPESDSSNQDEPKNALLITVTDAVIKHRLHRSAPNLSRNYGNTKIPFKRDSNIKEKFKISDVNEFSQIKLEPKKMTNIKLRINTKNKSSDHLTVPNVMTPTLPSDPINRSNNTSPLLQSVLHKPIEVLHNLTRSPVAKRRPSTVDVCGQSNNSTSNAFNSFQVCPAISQEESFDSKSIESKETEDFFDSFHIYPTLQTSQVLSLPPVDIRNNNSNNGNNSSQVLSLPPEDIRNNNSSNGSETKSSFEKSDSKDTENTAYSDSPSSLGSKVKALDYNQPRALEYIPAERKNDYDSFMVYPNVGGLSQDDKATSVQNGLKEDLDFSSRWQLSSLSSEDNLWNKSEALDNLVKMLKQPGTCENLEPGPAALLFEALFACQNFDKLHFLADDALTLMVKNIRPEVLEQCLGRISLGICKIGAPSGINLSMEIMKKCPPKRFLSEVIDRCFAHKTREGALQVLMASARLLPRSDLEIVKMTEFSSATLRDRRRKVRHAALETLASLAQLCSNTEVLDIVERVTKAAPDHLYLVRVVRTRLSRRQLPTIELDGTVRYSSPRDQTELDWLAGSVATDSHSVSSSASSSNQSVNYWRRNSRHEEEYKRIDSVQSSLNDESANGNQQIWAVDPSVFPRNGSVKEKNTKGKSPTLRPVYILQPEAVTEGGRGHRRYDRGRSFSPPKSNHKHPSPNVTASVTHQQVVATPRHFRYKEGVRKSFSSEQLFVGEREQHHEPYSFSLSSRSSTTSTGSSTKSGTWHKELRSGIPVPITSETKFRLRTNVTTNNVAGPVIARRLVIFS</sequence>
<feature type="compositionally biased region" description="Basic and acidic residues" evidence="1">
    <location>
        <begin position="563"/>
        <end position="574"/>
    </location>
</feature>
<accession>A0ABM5KD26</accession>
<evidence type="ECO:0000313" key="2">
    <source>
        <dbReference type="EnsemblMetazoa" id="XP_050508096.1"/>
    </source>
</evidence>
<protein>
    <recommendedName>
        <fullName evidence="4">TOG domain-containing protein</fullName>
    </recommendedName>
</protein>
<dbReference type="InterPro" id="IPR011989">
    <property type="entry name" value="ARM-like"/>
</dbReference>